<dbReference type="OrthoDB" id="6784780at2759"/>
<evidence type="ECO:0000313" key="2">
    <source>
        <dbReference type="EMBL" id="CAH2239483.1"/>
    </source>
</evidence>
<feature type="region of interest" description="Disordered" evidence="1">
    <location>
        <begin position="85"/>
        <end position="107"/>
    </location>
</feature>
<feature type="region of interest" description="Disordered" evidence="1">
    <location>
        <begin position="1255"/>
        <end position="1279"/>
    </location>
</feature>
<proteinExistence type="predicted"/>
<feature type="compositionally biased region" description="Polar residues" evidence="1">
    <location>
        <begin position="1255"/>
        <end position="1270"/>
    </location>
</feature>
<feature type="region of interest" description="Disordered" evidence="1">
    <location>
        <begin position="1"/>
        <end position="47"/>
    </location>
</feature>
<accession>A0A8S4RPQ1</accession>
<reference evidence="2" key="1">
    <citation type="submission" date="2022-03" db="EMBL/GenBank/DDBJ databases">
        <authorList>
            <person name="Lindestad O."/>
        </authorList>
    </citation>
    <scope>NUCLEOTIDE SEQUENCE</scope>
</reference>
<dbReference type="Proteomes" id="UP000838756">
    <property type="component" value="Unassembled WGS sequence"/>
</dbReference>
<feature type="compositionally biased region" description="Polar residues" evidence="1">
    <location>
        <begin position="23"/>
        <end position="32"/>
    </location>
</feature>
<keyword evidence="3" id="KW-1185">Reference proteome</keyword>
<comment type="caution">
    <text evidence="2">The sequence shown here is derived from an EMBL/GenBank/DDBJ whole genome shotgun (WGS) entry which is preliminary data.</text>
</comment>
<feature type="compositionally biased region" description="Low complexity" evidence="1">
    <location>
        <begin position="7"/>
        <end position="21"/>
    </location>
</feature>
<name>A0A8S4RPQ1_9NEOP</name>
<protein>
    <submittedName>
        <fullName evidence="2">Jg21490 protein</fullName>
    </submittedName>
</protein>
<sequence length="2510" mass="286466">MDHKELGTTSSVSTSVSDGSTKFALNSPTVHSSRSKSYDVGSNSLGKVDTTAARPCAIIGPDRVLPPNPDDTMYLKKVPGEAWPPPENIYRRPPDYPSKVSDYQPTRNISPRQTFQENMQRIMVPPTYSSMKSSDESSLKNTKLNMPQEAKYCDVPYNINSVNSEHKSARNPDIPMSNVNPSYTRNMPPPYGWPGNVNVRSLRPYGAPEFYQYQDFPSCAGPRPMTMIRPHRPLHEESAQVYSERLYQDANIRFKPYPTGKEKQQQPRYDYISNYPSTFHPPASIPPHKYDLQKTIHGHPYPVYPSVPFKYLDRRIHEPFVDGYHRAHNPQSNFNAFHNQVVPPPYGPIPGNCMQTKTYSDASSKSMNVNKMQFENNNKVYLNLESRNKNYPVPENIYYTDMNHSQAMRGEILLPTHSTVNIHPVPQHSIYRKDNTPLKPYDYNPNFRMFDHVNHSLQRLPLQFSPNTISSSDSNTSNETIHTIGTSQEDCGYVSQSSTASIRSLDSANMPISHNELYRRHTYNNYDMFRSSFHPNGPIQNSKNRISSSNKKNLDVRQFLQMWNEGDEEVSEANKEAATQNHTKKLSQNEIINNQEQLYVLGSVTVPCEELGKYDHIQKISKLPENIKGYNSLEILNQYEELLEAPHVNNFSKSREYSSFPKSVIDKGIISNLPRPVSPLDVEAKISQSVIHKEVGCNFEIKPCSPEMLNVELAAPVQNILGERMIEKVANPIMTKSPNLIRTENKKSQNTVNDEIKVASCKMMSEQYSSKGSLKTSNYSMQDLESNAGLCLASLPQLDNDIELNFPEINQQFIKANQMESNFTPAVQNLLNIGLDTTHKCLSHEVKNDSQQNNLSRQLASVGDKEFSKLSKYRKGRKSELTSSRNIPNQDMILTKTGESIRVLQRIDSVIIKNPDTMKSHYNDSLKISSDSNSDIKYQEDAKQSYSYLKYEKNDEKRDLSTETAIDFSLSRSEDETAVRYLNSIDGNQNLPQLEGFDEAELNVENHISCGSELQNAPTNNNSIPCAEVLTGSQSENSPFKITDEYENDKQNTSQEITENQYDGLIKVPEKSPKVNEENEEYNVLVIKKLTTPEREIPEKVTSSENTKTIESSFPSITNINSECQESKEEYLYQNSIDRIHSNQKMYVEKDKPESDNESKRAGIFRSVNSDTDYGEQYNRDEFEKGKQNEIISGGDDMVLEMSFDAKSCDAYFENNYSMDVTQKQDIQDVLKDISSQDIVNLNNESGMSYHTAKSNITEDSEANSDNSQKNNEEMTENKSNVLLVSETYKKIGVVLEKNYITDIDQSVTSVPNAIDIKNELTEEELATVVSQQDPETKMMNTSDNMSSTSLEIDYVKNEPNLTITARCDPESMFNLSEVIPNQDSEIKIGISALECLSDNSVINKCNETVFPAITCLVTLDSKHESAQIGCGTKLDTPTAESLPNESVFRTCDLKNETHFLIDETENIKKSFVELLEPKGEISATIREKNHEIDMDVDESECLSGKTEIHAITAKISGEIPDEIIAEYRHETDKDRYPNRNLHTNLDPVIPDCLCDKYCIESITVEDSCLINKNINSFENHSDNNAELKNETDINTVESKFLSDIADVNAIEPVKNSFPSNNKIIGENLTVNIKEYSQGIELDGNIQTDFEANVAITDSECLSDPIKNLEPFFSLSNEHTQESSTVKTTELNKMIERQDNNIDKELELDKHSSNVGPDMDNCFKYKDSHSVIKDETKSLTIKNEVITQSCKTYVNSYATQHNLDYVHNERTYCKKELFSPWFQKLLMFTEGVCESIKNKNFNQEDNFDKDKIDYLFHQNDKVVMPQNDIEEFKLRYELNAINKEADLSNNHDRFVTNKVSPHECHENQDILHDSDNINDKFKNIKNDFYKIPPVLNDTAIVKPRKISKRSLSESALESYKDNDDINLVQACKRKKYMIGEQSILDSHIIGEDICNIFQTNRRNSISTFYNEDNVYIVIENDLILAEEHDDRDKICFTESTEEFLTSIESINCEINLNLGNDSITDEPNQICEYSNTFQHIEERSIEDSWVEDVACIETVFSEDVAENIIIDVQPSPKKVKFSDPKIIDEESTVFFDSDHHIDKIKSIYGHSMCNDNSELIETLYRTPQMNVNKTLYHIESQDPKECIDAIIENCIEPCKAHDNDTGISETGKSSYEVVGNKENMSENVSLNSKQCNQNIIHNKECNFKEFCTEEQEDKLKIHSSKPNNDQLMLNFQKENLIYSCSSSPEVSSTTSEEKNSILLKITNCNGSRVSQINEVSTDSQNKLSYKLTEKGEYRKYSSNFSSRTLITKAAQKYIPPLKETTYDLKVKLPLPQHRLHTLKQLKIAKVKPKVALANICTVKKLNHDKNKKQKPKFEDVLKSIDEINFKKHRDINKKGKTSIPKVIIKKNENGAHYASSKTTNTKETYNPDLTGRKWQPWVFLEKNNFVDRMALQNKAKAVFCHRKNNYVLLEKFRKYKSVYNANFVISQPKSDTKGNLKYTIRLKNIN</sequence>
<dbReference type="EMBL" id="CAKXAJ010025439">
    <property type="protein sequence ID" value="CAH2239483.1"/>
    <property type="molecule type" value="Genomic_DNA"/>
</dbReference>
<evidence type="ECO:0000256" key="1">
    <source>
        <dbReference type="SAM" id="MobiDB-lite"/>
    </source>
</evidence>
<organism evidence="2 3">
    <name type="scientific">Pararge aegeria aegeria</name>
    <dbReference type="NCBI Taxonomy" id="348720"/>
    <lineage>
        <taxon>Eukaryota</taxon>
        <taxon>Metazoa</taxon>
        <taxon>Ecdysozoa</taxon>
        <taxon>Arthropoda</taxon>
        <taxon>Hexapoda</taxon>
        <taxon>Insecta</taxon>
        <taxon>Pterygota</taxon>
        <taxon>Neoptera</taxon>
        <taxon>Endopterygota</taxon>
        <taxon>Lepidoptera</taxon>
        <taxon>Glossata</taxon>
        <taxon>Ditrysia</taxon>
        <taxon>Papilionoidea</taxon>
        <taxon>Nymphalidae</taxon>
        <taxon>Satyrinae</taxon>
        <taxon>Satyrini</taxon>
        <taxon>Parargina</taxon>
        <taxon>Pararge</taxon>
    </lineage>
</organism>
<gene>
    <name evidence="2" type="primary">jg21490</name>
    <name evidence="2" type="ORF">PAEG_LOCUS16187</name>
</gene>
<evidence type="ECO:0000313" key="3">
    <source>
        <dbReference type="Proteomes" id="UP000838756"/>
    </source>
</evidence>